<dbReference type="GO" id="GO:0070301">
    <property type="term" value="P:cellular response to hydrogen peroxide"/>
    <property type="evidence" value="ECO:0007669"/>
    <property type="project" value="TreeGrafter"/>
</dbReference>
<evidence type="ECO:0000256" key="1">
    <source>
        <dbReference type="ARBA" id="ARBA00022490"/>
    </source>
</evidence>
<dbReference type="GO" id="GO:0042744">
    <property type="term" value="P:hydrogen peroxide catabolic process"/>
    <property type="evidence" value="ECO:0007669"/>
    <property type="project" value="UniProtKB-KW"/>
</dbReference>
<evidence type="ECO:0000259" key="14">
    <source>
        <dbReference type="PROSITE" id="PS50873"/>
    </source>
</evidence>
<dbReference type="InterPro" id="IPR000763">
    <property type="entry name" value="Catalase_peroxidase"/>
</dbReference>
<comment type="caution">
    <text evidence="11">Lacks conserved residue(s) required for the propagation of feature annotation.</text>
</comment>
<dbReference type="GO" id="GO:0005829">
    <property type="term" value="C:cytosol"/>
    <property type="evidence" value="ECO:0007669"/>
    <property type="project" value="TreeGrafter"/>
</dbReference>
<dbReference type="Proteomes" id="UP000034291">
    <property type="component" value="Unassembled WGS sequence"/>
</dbReference>
<dbReference type="NCBIfam" id="NF011635">
    <property type="entry name" value="PRK15061.1"/>
    <property type="match status" value="1"/>
</dbReference>
<dbReference type="FunFam" id="1.10.420.10:FF:000002">
    <property type="entry name" value="Catalase-peroxidase"/>
    <property type="match status" value="1"/>
</dbReference>
<gene>
    <name evidence="11" type="primary">katG</name>
    <name evidence="15" type="ORF">ARAM_002299</name>
</gene>
<comment type="cofactor">
    <cofactor evidence="11">
        <name>heme b</name>
        <dbReference type="ChEBI" id="CHEBI:60344"/>
    </cofactor>
    <text evidence="11">Binds 1 heme b (iron(II)-protoporphyrin IX) group per monomer.</text>
</comment>
<evidence type="ECO:0000256" key="10">
    <source>
        <dbReference type="ARBA" id="ARBA00074141"/>
    </source>
</evidence>
<dbReference type="STRING" id="308745.A0A0F8XCY5"/>
<feature type="site" description="Transition state stabilizer" evidence="11">
    <location>
        <position position="106"/>
    </location>
</feature>
<feature type="region of interest" description="Disordered" evidence="13">
    <location>
        <begin position="279"/>
        <end position="300"/>
    </location>
</feature>
<name>A0A0F8XCY5_9EURO</name>
<comment type="caution">
    <text evidence="15">The sequence shown here is derived from an EMBL/GenBank/DDBJ whole genome shotgun (WGS) entry which is preliminary data.</text>
</comment>
<dbReference type="PRINTS" id="PR00458">
    <property type="entry name" value="PEROXIDASE"/>
</dbReference>
<dbReference type="PROSITE" id="PS00435">
    <property type="entry name" value="PEROXIDASE_1"/>
    <property type="match status" value="1"/>
</dbReference>
<dbReference type="PANTHER" id="PTHR30555">
    <property type="entry name" value="HYDROPEROXIDASE I, BIFUNCTIONAL CATALASE-PEROXIDASE"/>
    <property type="match status" value="1"/>
</dbReference>
<evidence type="ECO:0000256" key="13">
    <source>
        <dbReference type="SAM" id="MobiDB-lite"/>
    </source>
</evidence>
<dbReference type="NCBIfam" id="TIGR00198">
    <property type="entry name" value="cat_per_HPI"/>
    <property type="match status" value="1"/>
</dbReference>
<evidence type="ECO:0000256" key="7">
    <source>
        <dbReference type="ARBA" id="ARBA00023324"/>
    </source>
</evidence>
<organism evidence="15 16">
    <name type="scientific">Aspergillus rambellii</name>
    <dbReference type="NCBI Taxonomy" id="308745"/>
    <lineage>
        <taxon>Eukaryota</taxon>
        <taxon>Fungi</taxon>
        <taxon>Dikarya</taxon>
        <taxon>Ascomycota</taxon>
        <taxon>Pezizomycotina</taxon>
        <taxon>Eurotiomycetes</taxon>
        <taxon>Eurotiomycetidae</taxon>
        <taxon>Eurotiales</taxon>
        <taxon>Aspergillaceae</taxon>
        <taxon>Aspergillus</taxon>
        <taxon>Aspergillus subgen. Nidulantes</taxon>
    </lineage>
</organism>
<dbReference type="SUPFAM" id="SSF48113">
    <property type="entry name" value="Heme-dependent peroxidases"/>
    <property type="match status" value="2"/>
</dbReference>
<dbReference type="Pfam" id="PF00141">
    <property type="entry name" value="peroxidase"/>
    <property type="match status" value="2"/>
</dbReference>
<sequence length="754" mass="83367">MSVEDPQSIKKHKIMGSNQCPVHNRQTANIGGGGTRNGDWWPDQLKLNILRQHTSVSNPLDKEFNYAAAFGSLDYYALKQDLVALMTDSQDWWPADFGHYGGLFIRMAWHSSGTYRVFDGRGGGGQGQQRFAPLNSWPDNVSLDKARRLLWPIKQKYGNKISWADLMILAGNVALESMGFKTFGFAGGRNDTWEADESVYWGGETTWLGNDIRYAGGNLDTPLAAAHMGLIYVNPEGPNGVPDPVAAAKDIRDTFGRMAMNDEETVALIAGGHTLGKTHGAAPASHMGKEPAGAGLEKQGLGWENSYGSGKGPHAITSGLEVIWTKTPTKWNNNFLEYLFRYDWELTKSPADANQWVAKNAENIIPDAYDPSVKHPPRMLTTDLSLRYDPIYEKISRRFLEHPDEFADAFARAWFKLTHRDMGPRVLYLGPEVPGEVLSWQDPIPAVDHPVIDADDIAALKQAILTSGVDPSKFISTAWASASTFRGSDKRGGANGARIRLEPQRSWAVNNQPWLSEVLSALETIQKQFNNSQSSGMKVSLADLIVLAGSAAVQKAAKDAGHDIIVPFTPGRTDASQEDTNVESFSHMEPPADGFRNFGKSSNRVRTEDFLVDRAQLLTLSAPEMTTLVGGLRVLNNNHDRSAHGVFTQRPGRLTNDFFVNLLDMNTVWQPTDNDNEIFVGADRKTGQKKWTATRADLVFGSHPELRAIAEVYGSSDGETKFVKDFVSAWDKVMNLDRFDLKASARFPRLKNLL</sequence>
<feature type="active site" description="Proton acceptor" evidence="11">
    <location>
        <position position="110"/>
    </location>
</feature>
<dbReference type="CDD" id="cd00649">
    <property type="entry name" value="catalase_peroxidase_1"/>
    <property type="match status" value="1"/>
</dbReference>
<keyword evidence="6 11" id="KW-0408">Iron</keyword>
<keyword evidence="1" id="KW-0963">Cytoplasm</keyword>
<feature type="cross-link" description="Tryptophyl-tyrosyl-methioninium (Tyr-Met) (with Trp-109)" evidence="11">
    <location>
        <begin position="232"/>
        <end position="258"/>
    </location>
</feature>
<dbReference type="Gene3D" id="1.10.520.10">
    <property type="match status" value="2"/>
</dbReference>
<keyword evidence="5 11" id="KW-0560">Oxidoreductase</keyword>
<dbReference type="PROSITE" id="PS50873">
    <property type="entry name" value="PEROXIDASE_4"/>
    <property type="match status" value="1"/>
</dbReference>
<dbReference type="GO" id="GO:0046872">
    <property type="term" value="F:metal ion binding"/>
    <property type="evidence" value="ECO:0007669"/>
    <property type="project" value="UniProtKB-KW"/>
</dbReference>
<dbReference type="InterPro" id="IPR019793">
    <property type="entry name" value="Peroxidases_heam-ligand_BS"/>
</dbReference>
<dbReference type="FunFam" id="1.10.520.10:FF:000002">
    <property type="entry name" value="Catalase-peroxidase"/>
    <property type="match status" value="1"/>
</dbReference>
<keyword evidence="7 11" id="KW-0376">Hydrogen peroxide</keyword>
<protein>
    <recommendedName>
        <fullName evidence="10 11">Catalase-peroxidase</fullName>
        <shortName evidence="11">CP</shortName>
        <ecNumber evidence="11 12">1.11.1.21</ecNumber>
    </recommendedName>
    <alternativeName>
        <fullName evidence="11">Peroxidase/catalase</fullName>
    </alternativeName>
</protein>
<dbReference type="PROSITE" id="PS00436">
    <property type="entry name" value="PEROXIDASE_2"/>
    <property type="match status" value="1"/>
</dbReference>
<dbReference type="InterPro" id="IPR002016">
    <property type="entry name" value="Haem_peroxidase"/>
</dbReference>
<evidence type="ECO:0000256" key="6">
    <source>
        <dbReference type="ARBA" id="ARBA00023004"/>
    </source>
</evidence>
<evidence type="ECO:0000313" key="16">
    <source>
        <dbReference type="Proteomes" id="UP000034291"/>
    </source>
</evidence>
<comment type="catalytic activity">
    <reaction evidence="8 11 12">
        <text>2 H2O2 = O2 + 2 H2O</text>
        <dbReference type="Rhea" id="RHEA:20309"/>
        <dbReference type="ChEBI" id="CHEBI:15377"/>
        <dbReference type="ChEBI" id="CHEBI:15379"/>
        <dbReference type="ChEBI" id="CHEBI:16240"/>
        <dbReference type="EC" id="1.11.1.21"/>
    </reaction>
</comment>
<keyword evidence="2 11" id="KW-0575">Peroxidase</keyword>
<dbReference type="FunFam" id="1.10.420.10:FF:000004">
    <property type="entry name" value="Catalase-peroxidase"/>
    <property type="match status" value="1"/>
</dbReference>
<evidence type="ECO:0000256" key="2">
    <source>
        <dbReference type="ARBA" id="ARBA00022559"/>
    </source>
</evidence>
<keyword evidence="3 11" id="KW-0349">Heme</keyword>
<evidence type="ECO:0000256" key="12">
    <source>
        <dbReference type="RuleBase" id="RU003451"/>
    </source>
</evidence>
<dbReference type="CDD" id="cd08200">
    <property type="entry name" value="catalase_peroxidase_2"/>
    <property type="match status" value="1"/>
</dbReference>
<keyword evidence="16" id="KW-1185">Reference proteome</keyword>
<dbReference type="OrthoDB" id="407695at2759"/>
<dbReference type="GO" id="GO:0020037">
    <property type="term" value="F:heme binding"/>
    <property type="evidence" value="ECO:0007669"/>
    <property type="project" value="InterPro"/>
</dbReference>
<feature type="binding site" description="axial binding residue" evidence="11">
    <location>
        <position position="273"/>
    </location>
    <ligand>
        <name>heme</name>
        <dbReference type="ChEBI" id="CHEBI:30413"/>
    </ligand>
    <ligandPart>
        <name>Fe</name>
        <dbReference type="ChEBI" id="CHEBI:18248"/>
    </ligandPart>
</feature>
<dbReference type="InterPro" id="IPR019794">
    <property type="entry name" value="Peroxidases_AS"/>
</dbReference>
<dbReference type="HAMAP" id="MF_01961">
    <property type="entry name" value="Catal_peroxid"/>
    <property type="match status" value="1"/>
</dbReference>
<feature type="domain" description="Plant heme peroxidase family profile" evidence="14">
    <location>
        <begin position="143"/>
        <end position="437"/>
    </location>
</feature>
<dbReference type="EC" id="1.11.1.21" evidence="11 12"/>
<evidence type="ECO:0000256" key="11">
    <source>
        <dbReference type="HAMAP-Rule" id="MF_03108"/>
    </source>
</evidence>
<dbReference type="GO" id="GO:0004096">
    <property type="term" value="F:catalase activity"/>
    <property type="evidence" value="ECO:0007669"/>
    <property type="project" value="UniProtKB-UniRule"/>
</dbReference>
<evidence type="ECO:0000256" key="9">
    <source>
        <dbReference type="ARBA" id="ARBA00051651"/>
    </source>
</evidence>
<dbReference type="EMBL" id="JZBS01000003">
    <property type="protein sequence ID" value="KKK27380.1"/>
    <property type="molecule type" value="Genomic_DNA"/>
</dbReference>
<dbReference type="Gene3D" id="1.10.420.10">
    <property type="entry name" value="Peroxidase, domain 2"/>
    <property type="match status" value="2"/>
</dbReference>
<evidence type="ECO:0000256" key="3">
    <source>
        <dbReference type="ARBA" id="ARBA00022617"/>
    </source>
</evidence>
<reference evidence="15 16" key="1">
    <citation type="submission" date="2015-02" db="EMBL/GenBank/DDBJ databases">
        <title>Draft Genome Sequences of Two Closely-Related Aflatoxigenic Aspergillus Species Obtained from the Cote d'Ivoire.</title>
        <authorList>
            <person name="Moore G.G."/>
            <person name="Beltz S.B."/>
            <person name="Mack B.M."/>
        </authorList>
    </citation>
    <scope>NUCLEOTIDE SEQUENCE [LARGE SCALE GENOMIC DNA]</scope>
    <source>
        <strain evidence="15 16">SRRC1468</strain>
    </source>
</reference>
<dbReference type="PRINTS" id="PR00460">
    <property type="entry name" value="BPEROXIDASE"/>
</dbReference>
<keyword evidence="4 11" id="KW-0479">Metal-binding</keyword>
<dbReference type="PANTHER" id="PTHR30555:SF0">
    <property type="entry name" value="CATALASE-PEROXIDASE"/>
    <property type="match status" value="1"/>
</dbReference>
<evidence type="ECO:0000313" key="15">
    <source>
        <dbReference type="EMBL" id="KKK27380.1"/>
    </source>
</evidence>
<comment type="PTM">
    <text evidence="11">Formation of the three residue Trp-Tyr-Met cross-link is important for the catalase, but not the peroxidase activity of the enzyme.</text>
</comment>
<evidence type="ECO:0000256" key="5">
    <source>
        <dbReference type="ARBA" id="ARBA00023002"/>
    </source>
</evidence>
<evidence type="ECO:0000256" key="8">
    <source>
        <dbReference type="ARBA" id="ARBA00049145"/>
    </source>
</evidence>
<evidence type="ECO:0000256" key="4">
    <source>
        <dbReference type="ARBA" id="ARBA00022723"/>
    </source>
</evidence>
<comment type="similarity">
    <text evidence="11 12">Belongs to the peroxidase family. Peroxidase/catalase subfamily.</text>
</comment>
<proteinExistence type="inferred from homology"/>
<comment type="catalytic activity">
    <reaction evidence="9 11 12">
        <text>H2O2 + AH2 = A + 2 H2O</text>
        <dbReference type="Rhea" id="RHEA:30275"/>
        <dbReference type="ChEBI" id="CHEBI:13193"/>
        <dbReference type="ChEBI" id="CHEBI:15377"/>
        <dbReference type="ChEBI" id="CHEBI:16240"/>
        <dbReference type="ChEBI" id="CHEBI:17499"/>
        <dbReference type="EC" id="1.11.1.21"/>
    </reaction>
</comment>
<accession>A0A0F8XCY5</accession>
<dbReference type="AlphaFoldDB" id="A0A0F8XCY5"/>
<dbReference type="InterPro" id="IPR010255">
    <property type="entry name" value="Haem_peroxidase_sf"/>
</dbReference>